<organism evidence="4 5">
    <name type="scientific">Rhodococcus sovatensis</name>
    <dbReference type="NCBI Taxonomy" id="1805840"/>
    <lineage>
        <taxon>Bacteria</taxon>
        <taxon>Bacillati</taxon>
        <taxon>Actinomycetota</taxon>
        <taxon>Actinomycetes</taxon>
        <taxon>Mycobacteriales</taxon>
        <taxon>Nocardiaceae</taxon>
        <taxon>Rhodococcus</taxon>
    </lineage>
</organism>
<dbReference type="SUPFAM" id="SSF53474">
    <property type="entry name" value="alpha/beta-Hydrolases"/>
    <property type="match status" value="1"/>
</dbReference>
<dbReference type="InterPro" id="IPR010520">
    <property type="entry name" value="FrsA-like"/>
</dbReference>
<evidence type="ECO:0000313" key="5">
    <source>
        <dbReference type="Proteomes" id="UP001432000"/>
    </source>
</evidence>
<reference evidence="4 5" key="1">
    <citation type="submission" date="2024-03" db="EMBL/GenBank/DDBJ databases">
        <title>Natural products discovery in diverse microorganisms through a two-stage MS feature dereplication strategy.</title>
        <authorList>
            <person name="Zhang R."/>
        </authorList>
    </citation>
    <scope>NUCLEOTIDE SEQUENCE [LARGE SCALE GENOMIC DNA]</scope>
    <source>
        <strain evidence="4 5">18930</strain>
    </source>
</reference>
<feature type="region of interest" description="Disordered" evidence="3">
    <location>
        <begin position="447"/>
        <end position="479"/>
    </location>
</feature>
<dbReference type="PANTHER" id="PTHR22946:SF12">
    <property type="entry name" value="CONIDIAL PIGMENT BIOSYNTHESIS PROTEIN AYG1 (AFU_ORTHOLOGUE AFUA_2G17550)"/>
    <property type="match status" value="1"/>
</dbReference>
<evidence type="ECO:0000256" key="1">
    <source>
        <dbReference type="ARBA" id="ARBA00008645"/>
    </source>
</evidence>
<evidence type="ECO:0000256" key="3">
    <source>
        <dbReference type="SAM" id="MobiDB-lite"/>
    </source>
</evidence>
<evidence type="ECO:0000256" key="2">
    <source>
        <dbReference type="ARBA" id="ARBA00022801"/>
    </source>
</evidence>
<feature type="compositionally biased region" description="Basic residues" evidence="3">
    <location>
        <begin position="386"/>
        <end position="404"/>
    </location>
</feature>
<dbReference type="GO" id="GO:0016787">
    <property type="term" value="F:hydrolase activity"/>
    <property type="evidence" value="ECO:0007669"/>
    <property type="project" value="UniProtKB-KW"/>
</dbReference>
<dbReference type="Pfam" id="PF06500">
    <property type="entry name" value="FrsA-like"/>
    <property type="match status" value="1"/>
</dbReference>
<keyword evidence="2 4" id="KW-0378">Hydrolase</keyword>
<accession>A0ABZ2PJU4</accession>
<dbReference type="PANTHER" id="PTHR22946">
    <property type="entry name" value="DIENELACTONE HYDROLASE DOMAIN-CONTAINING PROTEIN-RELATED"/>
    <property type="match status" value="1"/>
</dbReference>
<keyword evidence="5" id="KW-1185">Reference proteome</keyword>
<gene>
    <name evidence="4" type="ORF">WDS16_02515</name>
</gene>
<name>A0ABZ2PJU4_9NOCA</name>
<dbReference type="RefSeq" id="WP_338890241.1">
    <property type="nucleotide sequence ID" value="NZ_CP147846.1"/>
</dbReference>
<proteinExistence type="inferred from homology"/>
<dbReference type="Gene3D" id="3.40.50.1820">
    <property type="entry name" value="alpha/beta hydrolase"/>
    <property type="match status" value="1"/>
</dbReference>
<comment type="similarity">
    <text evidence="1">Belongs to the AB hydrolase superfamily.</text>
</comment>
<sequence length="499" mass="54455">MATLIEWGQRAAVSARALTRTTERGAHSRGVAPFLPRLFVDRFTHLGGIPDAEFRAQLAQCRSFEDHTWAPYWSTFATEQLERADAALSRLGAPTSPRLFDARDDTILAELGAALAPAAPILADRGTVADPRATAQFIAEHPEASDAAVAIDGLIKALVYYFVAAWPGWTPQRNDAYRRSTRLSESLLLALAPTMGYVVEVVDIALPGTSDRVHGILALPLESKPIPTVLVTNGLEGTIAETLLPLLAQRDSGLGTFVMEMPGTYSYDDPMTAASEEVYSAVVDFLSADERIDADRIGMMGFSFGGYWSARMAASDSRLKVAVCNGPLTHRSFGVLISIGMPEDGLDNDPDTRRNRDCGPGAQDIDTVVATSLPQHRDSAAGDQRGRRHVGQHPRLDRTRRRRTERPTGAVRRRRPLRDGQRRTLVCTVDPLPPRTPTRSVTRALTRKTPAPPKHGHGCASRATNTSVSDPGECSGTERHIFAGPRVSSWRRPGLVRYR</sequence>
<dbReference type="Proteomes" id="UP001432000">
    <property type="component" value="Chromosome"/>
</dbReference>
<protein>
    <submittedName>
        <fullName evidence="4">Alpha/beta hydrolase</fullName>
    </submittedName>
</protein>
<evidence type="ECO:0000313" key="4">
    <source>
        <dbReference type="EMBL" id="WXG69453.1"/>
    </source>
</evidence>
<dbReference type="EMBL" id="CP147846">
    <property type="protein sequence ID" value="WXG69453.1"/>
    <property type="molecule type" value="Genomic_DNA"/>
</dbReference>
<feature type="region of interest" description="Disordered" evidence="3">
    <location>
        <begin position="340"/>
        <end position="420"/>
    </location>
</feature>
<dbReference type="InterPro" id="IPR050261">
    <property type="entry name" value="FrsA_esterase"/>
</dbReference>
<dbReference type="InterPro" id="IPR029058">
    <property type="entry name" value="AB_hydrolase_fold"/>
</dbReference>